<proteinExistence type="predicted"/>
<name>A0A0J6FPF1_COCPO</name>
<evidence type="ECO:0000313" key="2">
    <source>
        <dbReference type="EMBL" id="KMM72248.1"/>
    </source>
</evidence>
<feature type="domain" description="GAG-pre-integrase" evidence="1">
    <location>
        <begin position="111"/>
        <end position="160"/>
    </location>
</feature>
<dbReference type="VEuPathDB" id="FungiDB:CPAG_08545"/>
<gene>
    <name evidence="2" type="ORF">CPAG_08545</name>
</gene>
<dbReference type="AlphaFoldDB" id="A0A0J6FPF1"/>
<dbReference type="Pfam" id="PF13976">
    <property type="entry name" value="gag_pre-integrs"/>
    <property type="match status" value="1"/>
</dbReference>
<reference evidence="2 3" key="1">
    <citation type="submission" date="2007-06" db="EMBL/GenBank/DDBJ databases">
        <title>The Genome Sequence of Coccidioides posadasii RMSCC_3488.</title>
        <authorList>
            <consortium name="Coccidioides Genome Resources Consortium"/>
            <consortium name="The Broad Institute Genome Sequencing Platform"/>
            <person name="Henn M.R."/>
            <person name="Sykes S."/>
            <person name="Young S."/>
            <person name="Jaffe D."/>
            <person name="Berlin A."/>
            <person name="Alvarez P."/>
            <person name="Butler J."/>
            <person name="Gnerre S."/>
            <person name="Grabherr M."/>
            <person name="Mauceli E."/>
            <person name="Brockman W."/>
            <person name="Kodira C."/>
            <person name="Alvarado L."/>
            <person name="Zeng Q."/>
            <person name="Crawford M."/>
            <person name="Antoine C."/>
            <person name="Devon K."/>
            <person name="Galgiani J."/>
            <person name="Orsborn K."/>
            <person name="Lewis M.L."/>
            <person name="Nusbaum C."/>
            <person name="Galagan J."/>
            <person name="Birren B."/>
        </authorList>
    </citation>
    <scope>NUCLEOTIDE SEQUENCE [LARGE SCALE GENOMIC DNA]</scope>
    <source>
        <strain evidence="2 3">RMSCC 3488</strain>
    </source>
</reference>
<organism evidence="2 3">
    <name type="scientific">Coccidioides posadasii RMSCC 3488</name>
    <dbReference type="NCBI Taxonomy" id="454284"/>
    <lineage>
        <taxon>Eukaryota</taxon>
        <taxon>Fungi</taxon>
        <taxon>Dikarya</taxon>
        <taxon>Ascomycota</taxon>
        <taxon>Pezizomycotina</taxon>
        <taxon>Eurotiomycetes</taxon>
        <taxon>Eurotiomycetidae</taxon>
        <taxon>Onygenales</taxon>
        <taxon>Onygenaceae</taxon>
        <taxon>Coccidioides</taxon>
    </lineage>
</organism>
<dbReference type="Proteomes" id="UP000054567">
    <property type="component" value="Unassembled WGS sequence"/>
</dbReference>
<reference evidence="3" key="3">
    <citation type="journal article" date="2010" name="Genome Res.">
        <title>Population genomic sequencing of Coccidioides fungi reveals recent hybridization and transposon control.</title>
        <authorList>
            <person name="Neafsey D.E."/>
            <person name="Barker B.M."/>
            <person name="Sharpton T.J."/>
            <person name="Stajich J.E."/>
            <person name="Park D.J."/>
            <person name="Whiston E."/>
            <person name="Hung C.-Y."/>
            <person name="McMahan C."/>
            <person name="White J."/>
            <person name="Sykes S."/>
            <person name="Heiman D."/>
            <person name="Young S."/>
            <person name="Zeng Q."/>
            <person name="Abouelleil A."/>
            <person name="Aftuck L."/>
            <person name="Bessette D."/>
            <person name="Brown A."/>
            <person name="FitzGerald M."/>
            <person name="Lui A."/>
            <person name="Macdonald J.P."/>
            <person name="Priest M."/>
            <person name="Orbach M.J."/>
            <person name="Galgiani J.N."/>
            <person name="Kirkland T.N."/>
            <person name="Cole G.T."/>
            <person name="Birren B.W."/>
            <person name="Henn M.R."/>
            <person name="Taylor J.W."/>
            <person name="Rounsley S.D."/>
        </authorList>
    </citation>
    <scope>NUCLEOTIDE SEQUENCE [LARGE SCALE GENOMIC DNA]</scope>
    <source>
        <strain evidence="3">RMSCC 3488</strain>
    </source>
</reference>
<reference evidence="3" key="2">
    <citation type="journal article" date="2009" name="Genome Res.">
        <title>Comparative genomic analyses of the human fungal pathogens Coccidioides and their relatives.</title>
        <authorList>
            <person name="Sharpton T.J."/>
            <person name="Stajich J.E."/>
            <person name="Rounsley S.D."/>
            <person name="Gardner M.J."/>
            <person name="Wortman J.R."/>
            <person name="Jordar V.S."/>
            <person name="Maiti R."/>
            <person name="Kodira C.D."/>
            <person name="Neafsey D.E."/>
            <person name="Zeng Q."/>
            <person name="Hung C.-Y."/>
            <person name="McMahan C."/>
            <person name="Muszewska A."/>
            <person name="Grynberg M."/>
            <person name="Mandel M.A."/>
            <person name="Kellner E.M."/>
            <person name="Barker B.M."/>
            <person name="Galgiani J.N."/>
            <person name="Orbach M.J."/>
            <person name="Kirkland T.N."/>
            <person name="Cole G.T."/>
            <person name="Henn M.R."/>
            <person name="Birren B.W."/>
            <person name="Taylor J.W."/>
        </authorList>
    </citation>
    <scope>NUCLEOTIDE SEQUENCE [LARGE SCALE GENOMIC DNA]</scope>
    <source>
        <strain evidence="3">RMSCC 3488</strain>
    </source>
</reference>
<protein>
    <recommendedName>
        <fullName evidence="1">GAG-pre-integrase domain-containing protein</fullName>
    </recommendedName>
</protein>
<evidence type="ECO:0000259" key="1">
    <source>
        <dbReference type="Pfam" id="PF13976"/>
    </source>
</evidence>
<accession>A0A0J6FPF1</accession>
<sequence length="165" mass="18502">MGNGIPSLSRIPAFQLKSSENEYLYAGSNNIKVEGLGLVWIKIQTPRGPEKIGLSKTAYIPNFHTNLVAMPLLWEKKIYFDNRKMLLMRDNEILANLELKHCKVVVEWNPPDISELWHQRLGHLGRGPLKHLPYAVTGIKAKDLKGPAGTECEPCAVTKSCQIIS</sequence>
<dbReference type="InterPro" id="IPR025724">
    <property type="entry name" value="GAG-pre-integrase_dom"/>
</dbReference>
<evidence type="ECO:0000313" key="3">
    <source>
        <dbReference type="Proteomes" id="UP000054567"/>
    </source>
</evidence>
<dbReference type="EMBL" id="DS268113">
    <property type="protein sequence ID" value="KMM72248.1"/>
    <property type="molecule type" value="Genomic_DNA"/>
</dbReference>